<evidence type="ECO:0000313" key="6">
    <source>
        <dbReference type="Proteomes" id="UP000316406"/>
    </source>
</evidence>
<dbReference type="Gene3D" id="1.10.530.10">
    <property type="match status" value="1"/>
</dbReference>
<feature type="region of interest" description="Disordered" evidence="2">
    <location>
        <begin position="971"/>
        <end position="992"/>
    </location>
</feature>
<accession>A0A556C6J8</accession>
<feature type="region of interest" description="Disordered" evidence="2">
    <location>
        <begin position="1021"/>
        <end position="1048"/>
    </location>
</feature>
<feature type="transmembrane region" description="Helical" evidence="3">
    <location>
        <begin position="399"/>
        <end position="420"/>
    </location>
</feature>
<proteinExistence type="predicted"/>
<dbReference type="PANTHER" id="PTHR43941:SF1">
    <property type="entry name" value="STRUCTURAL MAINTENANCE OF CHROMOSOMES PROTEIN 2"/>
    <property type="match status" value="1"/>
</dbReference>
<evidence type="ECO:0000313" key="5">
    <source>
        <dbReference type="EMBL" id="TSI12628.1"/>
    </source>
</evidence>
<keyword evidence="3" id="KW-0812">Transmembrane</keyword>
<dbReference type="PANTHER" id="PTHR43941">
    <property type="entry name" value="STRUCTURAL MAINTENANCE OF CHROMOSOMES PROTEIN 2"/>
    <property type="match status" value="1"/>
</dbReference>
<feature type="region of interest" description="Disordered" evidence="2">
    <location>
        <begin position="874"/>
        <end position="910"/>
    </location>
</feature>
<dbReference type="InterPro" id="IPR013491">
    <property type="entry name" value="Tape_meas_N"/>
</dbReference>
<dbReference type="NCBIfam" id="TIGR02675">
    <property type="entry name" value="tape_meas_nterm"/>
    <property type="match status" value="1"/>
</dbReference>
<feature type="region of interest" description="Disordered" evidence="2">
    <location>
        <begin position="79"/>
        <end position="131"/>
    </location>
</feature>
<feature type="compositionally biased region" description="Basic and acidic residues" evidence="2">
    <location>
        <begin position="971"/>
        <end position="980"/>
    </location>
</feature>
<dbReference type="InterPro" id="IPR023346">
    <property type="entry name" value="Lysozyme-like_dom_sf"/>
</dbReference>
<comment type="caution">
    <text evidence="5">The sequence shown here is derived from an EMBL/GenBank/DDBJ whole genome shotgun (WGS) entry which is preliminary data.</text>
</comment>
<dbReference type="RefSeq" id="WP_143924192.1">
    <property type="nucleotide sequence ID" value="NZ_VLTK01000015.1"/>
</dbReference>
<dbReference type="SUPFAM" id="SSF53955">
    <property type="entry name" value="Lysozyme-like"/>
    <property type="match status" value="1"/>
</dbReference>
<dbReference type="OrthoDB" id="4808555at2"/>
<keyword evidence="6" id="KW-1185">Reference proteome</keyword>
<feature type="compositionally biased region" description="Basic and acidic residues" evidence="2">
    <location>
        <begin position="1027"/>
        <end position="1048"/>
    </location>
</feature>
<evidence type="ECO:0000256" key="2">
    <source>
        <dbReference type="SAM" id="MobiDB-lite"/>
    </source>
</evidence>
<gene>
    <name evidence="5" type="ORF">FO013_19325</name>
</gene>
<feature type="coiled-coil region" evidence="1">
    <location>
        <begin position="779"/>
        <end position="836"/>
    </location>
</feature>
<dbReference type="Pfam" id="PF20155">
    <property type="entry name" value="TMP_3"/>
    <property type="match status" value="1"/>
</dbReference>
<dbReference type="EMBL" id="VLTK01000015">
    <property type="protein sequence ID" value="TSI12628.1"/>
    <property type="molecule type" value="Genomic_DNA"/>
</dbReference>
<keyword evidence="3" id="KW-0472">Membrane</keyword>
<feature type="transmembrane region" description="Helical" evidence="3">
    <location>
        <begin position="453"/>
        <end position="475"/>
    </location>
</feature>
<keyword evidence="1" id="KW-0175">Coiled coil</keyword>
<protein>
    <submittedName>
        <fullName evidence="5">Tape measure protein</fullName>
    </submittedName>
</protein>
<reference evidence="5 6" key="1">
    <citation type="submission" date="2019-07" db="EMBL/GenBank/DDBJ databases">
        <title>Draft genome sequence of Brevibacterium aurantiacum XU54 isolated from Xinjiang China.</title>
        <authorList>
            <person name="Xu X."/>
        </authorList>
    </citation>
    <scope>NUCLEOTIDE SEQUENCE [LARGE SCALE GENOMIC DNA]</scope>
    <source>
        <strain evidence="5 6">XU54</strain>
    </source>
</reference>
<feature type="coiled-coil region" evidence="1">
    <location>
        <begin position="1111"/>
        <end position="1138"/>
    </location>
</feature>
<evidence type="ECO:0000256" key="3">
    <source>
        <dbReference type="SAM" id="Phobius"/>
    </source>
</evidence>
<keyword evidence="3" id="KW-1133">Transmembrane helix</keyword>
<feature type="compositionally biased region" description="Polar residues" evidence="2">
    <location>
        <begin position="120"/>
        <end position="131"/>
    </location>
</feature>
<organism evidence="5 6">
    <name type="scientific">Brevibacterium aurantiacum</name>
    <dbReference type="NCBI Taxonomy" id="273384"/>
    <lineage>
        <taxon>Bacteria</taxon>
        <taxon>Bacillati</taxon>
        <taxon>Actinomycetota</taxon>
        <taxon>Actinomycetes</taxon>
        <taxon>Micrococcales</taxon>
        <taxon>Brevibacteriaceae</taxon>
        <taxon>Brevibacterium</taxon>
    </lineage>
</organism>
<feature type="domain" description="Tape measure protein N-terminal" evidence="4">
    <location>
        <begin position="184"/>
        <end position="358"/>
    </location>
</feature>
<evidence type="ECO:0000256" key="1">
    <source>
        <dbReference type="SAM" id="Coils"/>
    </source>
</evidence>
<sequence length="2097" mass="222323">MADRTIVVTLRAEAGQYRTAMNQAADSAEKAGTAAQGAGKNVRSSAEQIAMASKKVTDSRRQQMEAAARLNTAEKRLDEVKRNSKSSAAQVAQAEERALTSRNRLEKATEGLSDAEKSHAQSMQVATKQANSSQSAFSKLARQAEDNREAWTTAGTALTVFGGAIVGIGVAAAKTGGEYNTLQQTTRAALKTLMGGAREANAQMDKLDAFARTSPFAKQVFIEAQQQLIGFGVEAKKVVPTLSAIQDTVAAAGKGSEAISSITDVLARLQSQGRLSGDALERLGYYGVDAAKIIGEQMGMSAAEIKDMASKPGGIPVEKIWDPLVNGLTKKFGGAAANVKETMSGAADRVKSAWRDLSAVMVEPFVSQSGGGMAVDWLNGIANKMREFEGLDAPLRNTALAMGGIVGVASLAAGGFLVLAPRILETQSAFKTLAGQSGVIGATTRGMSKVGKAAGLVAGGFLAAQLAGAAFTAMLDTGSRSSEEMKNRLVQLNNATQANTKNTLLDPAIWKEANDFWSKGIGSKDIETWGAAFERSSDKASKWLDSILNTRSDATILQETINETDTALTDMANNGAYDQVSKGFQAIAEESPDMLPEEILERFPTLSEHLSGVATEMGLAADGATLVKLANGEIKPATVDAAEGFTGLSEAAQAAQEHLEEVRSGLIDGATGFLDFTAKAKESKTTLQEWIKDMEKQVEAQAGWMDNLSRLAERGAPQELLDQLMALGPEGASMVKKLADGSDADMQRVIDVFKKSKKNVNEFANEIGSLPPINLDADASKLKKQIGTAKDRLNELEKMPTSPTVDAQITLLKEKIKEAEAKLREVEKGKTTAKVDADTSEAKKDVGGFKSWFKNNSTVTMTVLTSIKEFFTGGNKKKRASPSDSIKGKGAAKKKATGGPIIGAGTGTSDEIPAMLSNGEHVWTAMEVQRAGGHGAIEAMRRAVMSGNAFAKGGAVGAAERRINSANATLRDARRAKSDAKSNAAKTAATRRVRAAEDELEEARSSLKSAKAKATADAQAARAAEQQAKEAKRIAEQNAKEERERKARVSDLRKDLRVDVRRGSIRDQVTGGLSGGYSAVDRLFDLGGNQDLSKGSRSKATSSARKFEANLRSLYSQAEKIDAKLKKAQDKATELKGIKDSVASGLLNDRDFDVSTDVVSTGDGNFKQVSSMSSMTGKTARLKELVNKLGKLSKMGIPGALLQEVAGQGIEGGNAAADALLGAPIGERNQLVSSWAEFDKYAGQAGQYVTEGFYKGGANAADGVVKGLEGRKKNVEAAIANLAKVMESTFKSVLGIHSPSTVMAELGGFTAEGLVQGMLGGVADVQSAASLLGGAAVPALGDMSTSVDVGVNPVVADDEGMAGLAMQDMSTTTLDAMEQMRVGVSDGWAAMLLNMQETQAGMLLGTQTTNAGQLLDTQTQQAAMLLNTQTQNAAMLSNTQVQQEAMRLSVSQKQLAQRTVMTEQQELMRLMLIDKQASMKTRSATDFESLKTTTGSKFGEMRRSTDDTMSGMYGDYTDRLNDLKSLNKRGFEFLLSTSNANMRGIRSGMDNQMEAAKPELGNNLNALIRVFASFTSSVNKAFGDVGVKLAAPKSVKFESGGVMPGYSPGRDIHQFRSPTAGDLYLSGGEAIMRPEWTRAMGGEQGVKAQNDAARQGRLDELLHMQGNAFASGGVFGPAPGVNAFADSGVWRNLWAITKEKFPNATLNSAYRGGSITASGNTSHHSRGNAIDTSPSMDIFNFWRNTYGSDLAELIYSPANGKQIKNGQNYMYTGAVRGMHFNHVHIAAVKALSEAMAGGLPGMGGAMSHPFLDRAGVKPGDNMAKSYEAAAEKLTEQIYAKHSKMLPDGYMGGLGKGIMSQVSEGLVGKAKDYGKNAGTADFSNVAAGPVKSMAKQMLEQMGWGDQFGDLNWLLTRESGWNPNAQNPTSSAYGLFQFLNGTWGTVGGSKTSDPKMQLEYGLKYIKQRYGDVQGARSFWERNHWYEQGTQSAQSGWAVVGENGPELVNLSGGEQITNAAESRKLLAENRTFIPHPGRGFDATAIGSSIAAEIKNHQFTPSELAKALDGVPVSLVVDGKQMQAHISTTVSTIAVGAGRAH</sequence>
<name>A0A556C6J8_BREAU</name>
<feature type="compositionally biased region" description="Basic and acidic residues" evidence="2">
    <location>
        <begin position="94"/>
        <end position="119"/>
    </location>
</feature>
<dbReference type="Proteomes" id="UP000316406">
    <property type="component" value="Unassembled WGS sequence"/>
</dbReference>
<evidence type="ECO:0000259" key="4">
    <source>
        <dbReference type="Pfam" id="PF20155"/>
    </source>
</evidence>